<comment type="caution">
    <text evidence="1">The sequence shown here is derived from an EMBL/GenBank/DDBJ whole genome shotgun (WGS) entry which is preliminary data.</text>
</comment>
<protein>
    <submittedName>
        <fullName evidence="1">Uncharacterized protein</fullName>
    </submittedName>
</protein>
<reference evidence="2" key="1">
    <citation type="journal article" date="2019" name="Int. J. Syst. Evol. Microbiol.">
        <title>The Global Catalogue of Microorganisms (GCM) 10K type strain sequencing project: providing services to taxonomists for standard genome sequencing and annotation.</title>
        <authorList>
            <consortium name="The Broad Institute Genomics Platform"/>
            <consortium name="The Broad Institute Genome Sequencing Center for Infectious Disease"/>
            <person name="Wu L."/>
            <person name="Ma J."/>
        </authorList>
    </citation>
    <scope>NUCLEOTIDE SEQUENCE [LARGE SCALE GENOMIC DNA]</scope>
    <source>
        <strain evidence="2">SHR3</strain>
    </source>
</reference>
<dbReference type="EMBL" id="JBHSOG010000043">
    <property type="protein sequence ID" value="MFC5769825.1"/>
    <property type="molecule type" value="Genomic_DNA"/>
</dbReference>
<evidence type="ECO:0000313" key="1">
    <source>
        <dbReference type="EMBL" id="MFC5769825.1"/>
    </source>
</evidence>
<name>A0ABW1ARP7_9RHOO</name>
<keyword evidence="2" id="KW-1185">Reference proteome</keyword>
<organism evidence="1 2">
    <name type="scientific">Thauera sinica</name>
    <dbReference type="NCBI Taxonomy" id="2665146"/>
    <lineage>
        <taxon>Bacteria</taxon>
        <taxon>Pseudomonadati</taxon>
        <taxon>Pseudomonadota</taxon>
        <taxon>Betaproteobacteria</taxon>
        <taxon>Rhodocyclales</taxon>
        <taxon>Zoogloeaceae</taxon>
        <taxon>Thauera</taxon>
    </lineage>
</organism>
<evidence type="ECO:0000313" key="2">
    <source>
        <dbReference type="Proteomes" id="UP001595974"/>
    </source>
</evidence>
<dbReference type="RefSeq" id="WP_157748675.1">
    <property type="nucleotide sequence ID" value="NZ_JBHSOG010000043.1"/>
</dbReference>
<gene>
    <name evidence="1" type="ORF">ACFPTN_10615</name>
</gene>
<accession>A0ABW1ARP7</accession>
<dbReference type="Proteomes" id="UP001595974">
    <property type="component" value="Unassembled WGS sequence"/>
</dbReference>
<proteinExistence type="predicted"/>
<sequence>MSSQDFPDKTGYECFVNSVHIDDYVSAEYLTYAFIFVEDCFASWEREGRNESLLAIVVCDEFGAVVKLHVARDGESWTGNDLEKYEEGILIVREDKVRGADLLSLIQQG</sequence>